<organism evidence="1 2">
    <name type="scientific">Cotonvirus japonicus</name>
    <dbReference type="NCBI Taxonomy" id="2811091"/>
    <lineage>
        <taxon>Viruses</taxon>
        <taxon>Varidnaviria</taxon>
        <taxon>Bamfordvirae</taxon>
        <taxon>Nucleocytoviricota</taxon>
        <taxon>Megaviricetes</taxon>
        <taxon>Imitervirales</taxon>
        <taxon>Mimiviridae</taxon>
        <taxon>Megamimivirinae</taxon>
        <taxon>Cotonvirus</taxon>
        <taxon>Cotonvirus japonicum</taxon>
    </lineage>
</organism>
<evidence type="ECO:0008006" key="3">
    <source>
        <dbReference type="Google" id="ProtNLM"/>
    </source>
</evidence>
<accession>A0ABM7NTY4</accession>
<dbReference type="GeneID" id="80558845"/>
<dbReference type="EMBL" id="AP024483">
    <property type="protein sequence ID" value="BCS83640.1"/>
    <property type="molecule type" value="Genomic_DNA"/>
</dbReference>
<evidence type="ECO:0000313" key="1">
    <source>
        <dbReference type="EMBL" id="BCS83640.1"/>
    </source>
</evidence>
<keyword evidence="2" id="KW-1185">Reference proteome</keyword>
<dbReference type="SUPFAM" id="SSF48403">
    <property type="entry name" value="Ankyrin repeat"/>
    <property type="match status" value="1"/>
</dbReference>
<protein>
    <recommendedName>
        <fullName evidence="3">Ankyrin repeat protein</fullName>
    </recommendedName>
</protein>
<dbReference type="Proteomes" id="UP001321479">
    <property type="component" value="Segment"/>
</dbReference>
<reference evidence="1 2" key="1">
    <citation type="submission" date="2021-02" db="EMBL/GenBank/DDBJ databases">
        <title>Cotonvirus japonicus, which uses Golgi apparatus of host cells for its virion factory, phylogenetically links tailed tupanvirus and icosahedral mimivirus.</title>
        <authorList>
            <person name="Takahashi H."/>
            <person name="Fukaya S."/>
            <person name="Song C."/>
            <person name="Murata K."/>
            <person name="Takemura M."/>
        </authorList>
    </citation>
    <scope>NUCLEOTIDE SEQUENCE [LARGE SCALE GENOMIC DNA]</scope>
</reference>
<dbReference type="InterPro" id="IPR036770">
    <property type="entry name" value="Ankyrin_rpt-contain_sf"/>
</dbReference>
<proteinExistence type="predicted"/>
<dbReference type="RefSeq" id="YP_010842248.1">
    <property type="nucleotide sequence ID" value="NC_079139.1"/>
</dbReference>
<evidence type="ECO:0000313" key="2">
    <source>
        <dbReference type="Proteomes" id="UP001321479"/>
    </source>
</evidence>
<sequence length="390" mass="47316">MKFFKLCLDHNNKNFLKRQSKKSKLGCKLYVNYRNEFILVNFRKSNDHFYVKINLNDMTKFLTNFRRDFFCSGRDHNCKLCEYYEDYVDYIVKNNLLDHLLLLINHEIPYSSSVNFINNSKYYNSLYIFEQIYKNSSLNTMNSIIKSLDMEIIYHNILNTPHHLNLKATQFYLERFEIYFREYFVENKYTNKKTNMLPHNYSYFKRCENFYEIRYGNILYEFIVHDNLESYCYFIEKMEDIIEDLSNFKIKKKLINDHTKCINDINSSKKYYSDDRCFYLCLNFNSPKIAEFLINLNQGKYVINEYNMMNIWDILGCDCLNLLELLLDKKIIDKNTIDILFRESYEYSRDVVETLVNYGANVSRYGRRVLEKAGTYNNQEVIDYLRDIMT</sequence>
<name>A0ABM7NTY4_9VIRU</name>